<name>A0A3B6JLX3_WHEAT</name>
<dbReference type="OMA" id="CRETMPE"/>
<protein>
    <submittedName>
        <fullName evidence="2">Uncharacterized protein</fullName>
    </submittedName>
</protein>
<dbReference type="Gramene" id="TraesRN4D0100723200.1">
    <property type="protein sequence ID" value="TraesRN4D0100723200.1"/>
    <property type="gene ID" value="TraesRN4D0100723200"/>
</dbReference>
<dbReference type="Gramene" id="TraesCAD_scaffold_086138_01G000100.1">
    <property type="protein sequence ID" value="TraesCAD_scaffold_086138_01G000100.1"/>
    <property type="gene ID" value="TraesCAD_scaffold_086138_01G000100"/>
</dbReference>
<dbReference type="Gramene" id="TraesCLE_scaffold_115662_01G000100.1">
    <property type="protein sequence ID" value="TraesCLE_scaffold_115662_01G000100.1"/>
    <property type="gene ID" value="TraesCLE_scaffold_115662_01G000100"/>
</dbReference>
<keyword evidence="3" id="KW-1185">Reference proteome</keyword>
<reference evidence="2" key="2">
    <citation type="submission" date="2018-10" db="UniProtKB">
        <authorList>
            <consortium name="EnsemblPlants"/>
        </authorList>
    </citation>
    <scope>IDENTIFICATION</scope>
</reference>
<dbReference type="Gramene" id="TraesWEE_scaffold_059387_01G000100.1">
    <property type="protein sequence ID" value="TraesWEE_scaffold_059387_01G000100.1"/>
    <property type="gene ID" value="TraesWEE_scaffold_059387_01G000100"/>
</dbReference>
<dbReference type="Gramene" id="TraesCS4D02G295600.1">
    <property type="protein sequence ID" value="TraesCS4D02G295600.1"/>
    <property type="gene ID" value="TraesCS4D02G295600"/>
</dbReference>
<dbReference type="AlphaFoldDB" id="A0A3B6JLX3"/>
<dbReference type="OrthoDB" id="1729737at2759"/>
<evidence type="ECO:0000313" key="3">
    <source>
        <dbReference type="Proteomes" id="UP000019116"/>
    </source>
</evidence>
<evidence type="ECO:0000256" key="1">
    <source>
        <dbReference type="SAM" id="MobiDB-lite"/>
    </source>
</evidence>
<feature type="region of interest" description="Disordered" evidence="1">
    <location>
        <begin position="37"/>
        <end position="68"/>
    </location>
</feature>
<dbReference type="Proteomes" id="UP000019116">
    <property type="component" value="Chromosome 4D"/>
</dbReference>
<dbReference type="Gramene" id="TraesROB_scaffold_080845_01G000100.1">
    <property type="protein sequence ID" value="TraesROB_scaffold_080845_01G000100.1"/>
    <property type="gene ID" value="TraesROB_scaffold_080845_01G000100"/>
</dbReference>
<reference evidence="2" key="1">
    <citation type="submission" date="2018-08" db="EMBL/GenBank/DDBJ databases">
        <authorList>
            <person name="Rossello M."/>
        </authorList>
    </citation>
    <scope>NUCLEOTIDE SEQUENCE [LARGE SCALE GENOMIC DNA]</scope>
    <source>
        <strain evidence="2">cv. Chinese Spring</strain>
    </source>
</reference>
<dbReference type="EnsemblPlants" id="TraesCS4D02G295600.1">
    <property type="protein sequence ID" value="TraesCS4D02G295600.1"/>
    <property type="gene ID" value="TraesCS4D02G295600"/>
</dbReference>
<evidence type="ECO:0000313" key="2">
    <source>
        <dbReference type="EnsemblPlants" id="TraesCS4D02G295600.1"/>
    </source>
</evidence>
<organism evidence="2">
    <name type="scientific">Triticum aestivum</name>
    <name type="common">Wheat</name>
    <dbReference type="NCBI Taxonomy" id="4565"/>
    <lineage>
        <taxon>Eukaryota</taxon>
        <taxon>Viridiplantae</taxon>
        <taxon>Streptophyta</taxon>
        <taxon>Embryophyta</taxon>
        <taxon>Tracheophyta</taxon>
        <taxon>Spermatophyta</taxon>
        <taxon>Magnoliopsida</taxon>
        <taxon>Liliopsida</taxon>
        <taxon>Poales</taxon>
        <taxon>Poaceae</taxon>
        <taxon>BOP clade</taxon>
        <taxon>Pooideae</taxon>
        <taxon>Triticodae</taxon>
        <taxon>Triticeae</taxon>
        <taxon>Triticinae</taxon>
        <taxon>Triticum</taxon>
    </lineage>
</organism>
<dbReference type="Gramene" id="TraesCS4D03G0699700.1">
    <property type="protein sequence ID" value="TraesCS4D03G0699700.1.CDS"/>
    <property type="gene ID" value="TraesCS4D03G0699700"/>
</dbReference>
<proteinExistence type="predicted"/>
<sequence>MLISFLPSVPLIELTQQVLSWVHSRLQGSHCSQEKSEFSAGSIRPAADHTSSSSGPRRGDGKPGAGWHPATLVIAKGATTAVEDEGKSHQLALKNGGVVRHMSFRKFMACAFSGFLARPCFRGAKPRSAEIPWQLPHNDIPSDYSAMSEAAINSYRTLQLPWRGKAVAAEQGSRWITTDSEYIVLEI</sequence>
<accession>A0A3B6JLX3</accession>